<dbReference type="PANTHER" id="PTHR11280">
    <property type="entry name" value="GLUCOSAMINE-6-PHOSPHATE ISOMERASE"/>
    <property type="match status" value="1"/>
</dbReference>
<keyword evidence="1 3" id="KW-0378">Hydrolase</keyword>
<feature type="domain" description="Glucosamine/galactosamine-6-phosphate isomerase" evidence="2">
    <location>
        <begin position="11"/>
        <end position="228"/>
    </location>
</feature>
<dbReference type="InterPro" id="IPR004547">
    <property type="entry name" value="Glucosamine6P_isomerase"/>
</dbReference>
<dbReference type="Proteomes" id="UP000043763">
    <property type="component" value="Unassembled WGS sequence"/>
</dbReference>
<keyword evidence="4" id="KW-1185">Reference proteome</keyword>
<dbReference type="RefSeq" id="WP_048593574.1">
    <property type="nucleotide sequence ID" value="NZ_CVLB01000001.1"/>
</dbReference>
<dbReference type="EC" id="3.5.99.6" evidence="3"/>
<evidence type="ECO:0000256" key="1">
    <source>
        <dbReference type="ARBA" id="ARBA00022801"/>
    </source>
</evidence>
<evidence type="ECO:0000313" key="3">
    <source>
        <dbReference type="EMBL" id="CRF31875.1"/>
    </source>
</evidence>
<protein>
    <submittedName>
        <fullName evidence="3">Glucosamine-6-phosphate deaminase</fullName>
        <ecNumber evidence="3">3.5.99.6</ecNumber>
    </submittedName>
</protein>
<dbReference type="CDD" id="cd01399">
    <property type="entry name" value="GlcN6P_deaminase"/>
    <property type="match status" value="1"/>
</dbReference>
<organism evidence="3 4">
    <name type="scientific">Brachyspira suanatina</name>
    <dbReference type="NCBI Taxonomy" id="381802"/>
    <lineage>
        <taxon>Bacteria</taxon>
        <taxon>Pseudomonadati</taxon>
        <taxon>Spirochaetota</taxon>
        <taxon>Spirochaetia</taxon>
        <taxon>Brachyspirales</taxon>
        <taxon>Brachyspiraceae</taxon>
        <taxon>Brachyspira</taxon>
    </lineage>
</organism>
<evidence type="ECO:0000313" key="4">
    <source>
        <dbReference type="Proteomes" id="UP000043763"/>
    </source>
</evidence>
<dbReference type="InterPro" id="IPR037171">
    <property type="entry name" value="NagB/RpiA_transferase-like"/>
</dbReference>
<dbReference type="GO" id="GO:0006043">
    <property type="term" value="P:glucosamine catabolic process"/>
    <property type="evidence" value="ECO:0007669"/>
    <property type="project" value="TreeGrafter"/>
</dbReference>
<evidence type="ECO:0000259" key="2">
    <source>
        <dbReference type="Pfam" id="PF01182"/>
    </source>
</evidence>
<reference evidence="4" key="1">
    <citation type="submission" date="2015-04" db="EMBL/GenBank/DDBJ databases">
        <authorList>
            <person name="Mushtaq Mamoona"/>
        </authorList>
    </citation>
    <scope>NUCLEOTIDE SEQUENCE [LARGE SCALE GENOMIC DNA]</scope>
    <source>
        <strain evidence="4">AN4859/03</strain>
    </source>
</reference>
<dbReference type="EMBL" id="CVLB01000001">
    <property type="protein sequence ID" value="CRF31875.1"/>
    <property type="molecule type" value="Genomic_DNA"/>
</dbReference>
<dbReference type="OrthoDB" id="9791139at2"/>
<dbReference type="InterPro" id="IPR006148">
    <property type="entry name" value="Glc/Gal-6P_isomerase"/>
</dbReference>
<dbReference type="GO" id="GO:0019262">
    <property type="term" value="P:N-acetylneuraminate catabolic process"/>
    <property type="evidence" value="ECO:0007669"/>
    <property type="project" value="TreeGrafter"/>
</dbReference>
<dbReference type="GO" id="GO:0042802">
    <property type="term" value="F:identical protein binding"/>
    <property type="evidence" value="ECO:0007669"/>
    <property type="project" value="TreeGrafter"/>
</dbReference>
<dbReference type="PANTHER" id="PTHR11280:SF5">
    <property type="entry name" value="GLUCOSAMINE-6-PHOSPHATE ISOMERASE"/>
    <property type="match status" value="1"/>
</dbReference>
<dbReference type="GO" id="GO:0006046">
    <property type="term" value="P:N-acetylglucosamine catabolic process"/>
    <property type="evidence" value="ECO:0007669"/>
    <property type="project" value="TreeGrafter"/>
</dbReference>
<sequence length="253" mass="28096">MGLKLVIAKDANAVGKKVASEIINLLKEKKDAVLGLATGGTAEVVYPHVIKSYQKKEIDFKNVRTINLDEYKGLDGKNEQSYRYFMDNNLFNHVNIDKKNTFVPKGIGDKEKNLKEFNDKLNKYSRDLQLLGVGPNGHIAFNEPDEFLHADALCVKLDEKTIKANSRYFASEKDVPKEAFSMGMGGILKAKKIVIAAIGKAKAAAMKELLTGDKITTKCPVTFLKLHNDVVVVIDQEIADTIPELKQKKGCKK</sequence>
<dbReference type="AlphaFoldDB" id="A0A0G4K4A6"/>
<dbReference type="Pfam" id="PF01182">
    <property type="entry name" value="Glucosamine_iso"/>
    <property type="match status" value="1"/>
</dbReference>
<accession>A0A0G4K4A6</accession>
<gene>
    <name evidence="3" type="primary">nagB</name>
    <name evidence="3" type="ORF">BRSU_0430</name>
</gene>
<dbReference type="Gene3D" id="3.40.50.1360">
    <property type="match status" value="1"/>
</dbReference>
<name>A0A0G4K4A6_9SPIR</name>
<dbReference type="GO" id="GO:0004342">
    <property type="term" value="F:glucosamine-6-phosphate deaminase activity"/>
    <property type="evidence" value="ECO:0007669"/>
    <property type="project" value="UniProtKB-EC"/>
</dbReference>
<dbReference type="GO" id="GO:0005737">
    <property type="term" value="C:cytoplasm"/>
    <property type="evidence" value="ECO:0007669"/>
    <property type="project" value="TreeGrafter"/>
</dbReference>
<proteinExistence type="predicted"/>
<dbReference type="SUPFAM" id="SSF100950">
    <property type="entry name" value="NagB/RpiA/CoA transferase-like"/>
    <property type="match status" value="1"/>
</dbReference>
<dbReference type="GO" id="GO:0005975">
    <property type="term" value="P:carbohydrate metabolic process"/>
    <property type="evidence" value="ECO:0007669"/>
    <property type="project" value="InterPro"/>
</dbReference>